<reference evidence="7" key="2">
    <citation type="submission" date="2011-01" db="EMBL/GenBank/DDBJ databases">
        <title>The complete genome of Nitratifractor salsuginis DSM 16511.</title>
        <authorList>
            <consortium name="US DOE Joint Genome Institute (JGI-PGF)"/>
            <person name="Lucas S."/>
            <person name="Copeland A."/>
            <person name="Lapidus A."/>
            <person name="Bruce D."/>
            <person name="Goodwin L."/>
            <person name="Pitluck S."/>
            <person name="Kyrpides N."/>
            <person name="Mavromatis K."/>
            <person name="Ivanova N."/>
            <person name="Mikhailova N."/>
            <person name="Zeytun A."/>
            <person name="Detter J.C."/>
            <person name="Tapia R."/>
            <person name="Han C."/>
            <person name="Land M."/>
            <person name="Hauser L."/>
            <person name="Markowitz V."/>
            <person name="Cheng J.-F."/>
            <person name="Hugenholtz P."/>
            <person name="Woyke T."/>
            <person name="Wu D."/>
            <person name="Tindall B."/>
            <person name="Schuetze A."/>
            <person name="Brambilla E."/>
            <person name="Klenk H.-P."/>
            <person name="Eisen J.A."/>
        </authorList>
    </citation>
    <scope>NUCLEOTIDE SEQUENCE [LARGE SCALE GENOMIC DNA]</scope>
    <source>
        <strain evidence="7">DSM 16511 / JCM 12458 / E9I37-1</strain>
    </source>
</reference>
<keyword evidence="4 5" id="KW-0472">Membrane</keyword>
<evidence type="ECO:0000256" key="2">
    <source>
        <dbReference type="ARBA" id="ARBA00022692"/>
    </source>
</evidence>
<feature type="transmembrane region" description="Helical" evidence="5">
    <location>
        <begin position="196"/>
        <end position="216"/>
    </location>
</feature>
<gene>
    <name evidence="6" type="ordered locus">Nitsa_0740</name>
</gene>
<feature type="transmembrane region" description="Helical" evidence="5">
    <location>
        <begin position="228"/>
        <end position="246"/>
    </location>
</feature>
<keyword evidence="3 5" id="KW-1133">Transmembrane helix</keyword>
<evidence type="ECO:0000313" key="6">
    <source>
        <dbReference type="EMBL" id="ADV46007.1"/>
    </source>
</evidence>
<dbReference type="GO" id="GO:0005886">
    <property type="term" value="C:plasma membrane"/>
    <property type="evidence" value="ECO:0007669"/>
    <property type="project" value="UniProtKB-SubCell"/>
</dbReference>
<reference evidence="6 7" key="1">
    <citation type="journal article" date="2011" name="Stand. Genomic Sci.">
        <title>Complete genome sequence of Nitratifractor salsuginis type strain (E9I37-1).</title>
        <authorList>
            <person name="Anderson I."/>
            <person name="Sikorski J."/>
            <person name="Zeytun A."/>
            <person name="Nolan M."/>
            <person name="Lapidus A."/>
            <person name="Lucas S."/>
            <person name="Hammon N."/>
            <person name="Deshpande S."/>
            <person name="Cheng J.F."/>
            <person name="Tapia R."/>
            <person name="Han C."/>
            <person name="Goodwin L."/>
            <person name="Pitluck S."/>
            <person name="Liolios K."/>
            <person name="Pagani I."/>
            <person name="Ivanova N."/>
            <person name="Huntemann M."/>
            <person name="Mavromatis K."/>
            <person name="Ovchinikova G."/>
            <person name="Pati A."/>
            <person name="Chen A."/>
            <person name="Palaniappan K."/>
            <person name="Land M."/>
            <person name="Hauser L."/>
            <person name="Brambilla E.M."/>
            <person name="Ngatchou-Djao O.D."/>
            <person name="Rohde M."/>
            <person name="Tindall B.J."/>
            <person name="Goker M."/>
            <person name="Detter J.C."/>
            <person name="Woyke T."/>
            <person name="Bristow J."/>
            <person name="Eisen J.A."/>
            <person name="Markowitz V."/>
            <person name="Hugenholtz P."/>
            <person name="Klenk H.P."/>
            <person name="Kyrpides N.C."/>
        </authorList>
    </citation>
    <scope>NUCLEOTIDE SEQUENCE [LARGE SCALE GENOMIC DNA]</scope>
    <source>
        <strain evidence="7">DSM 16511 / JCM 12458 / E9I37-1</strain>
    </source>
</reference>
<dbReference type="AlphaFoldDB" id="E6X1Z9"/>
<feature type="transmembrane region" description="Helical" evidence="5">
    <location>
        <begin position="170"/>
        <end position="190"/>
    </location>
</feature>
<feature type="transmembrane region" description="Helical" evidence="5">
    <location>
        <begin position="71"/>
        <end position="89"/>
    </location>
</feature>
<keyword evidence="5" id="KW-1003">Cell membrane</keyword>
<feature type="transmembrane region" description="Helical" evidence="5">
    <location>
        <begin position="41"/>
        <end position="59"/>
    </location>
</feature>
<protein>
    <recommendedName>
        <fullName evidence="5">Probable membrane transporter protein</fullName>
    </recommendedName>
</protein>
<dbReference type="InterPro" id="IPR051598">
    <property type="entry name" value="TSUP/Inactive_protease-like"/>
</dbReference>
<evidence type="ECO:0000256" key="3">
    <source>
        <dbReference type="ARBA" id="ARBA00022989"/>
    </source>
</evidence>
<feature type="transmembrane region" description="Helical" evidence="5">
    <location>
        <begin position="6"/>
        <end position="34"/>
    </location>
</feature>
<evidence type="ECO:0000313" key="7">
    <source>
        <dbReference type="Proteomes" id="UP000008633"/>
    </source>
</evidence>
<sequence>MEILLFFVGMGIGTLSGFFGIGGGTVLVPVLLLMGFGFKHAVGISIMQMVFSSVYGSYLNIKKGSLQLGEGLFVGFGGFLGGYLSGYITPYVPDRVLQTVFIGFVLFALIRMMTSKAHSDEEESRSLPKALLFVIGVGIGVIAISIGVGGAIILIPLLSGLLHYPVKKAVSAGLFFVVFSSVAGLIGRLMHGQIDLLSGAIVGAGSLAGVYLGVWLKEHVCNKRHKTFIVVMYSIILAIMVYKMFFAK</sequence>
<dbReference type="KEGG" id="nsa:Nitsa_0740"/>
<keyword evidence="2 5" id="KW-0812">Transmembrane</keyword>
<dbReference type="EMBL" id="CP002452">
    <property type="protein sequence ID" value="ADV46007.1"/>
    <property type="molecule type" value="Genomic_DNA"/>
</dbReference>
<comment type="similarity">
    <text evidence="5">Belongs to the 4-toluene sulfonate uptake permease (TSUP) (TC 2.A.102) family.</text>
</comment>
<dbReference type="PANTHER" id="PTHR43701:SF2">
    <property type="entry name" value="MEMBRANE TRANSPORTER PROTEIN YJNA-RELATED"/>
    <property type="match status" value="1"/>
</dbReference>
<dbReference type="STRING" id="749222.Nitsa_0740"/>
<evidence type="ECO:0000256" key="5">
    <source>
        <dbReference type="RuleBase" id="RU363041"/>
    </source>
</evidence>
<accession>E6X1Z9</accession>
<dbReference type="OrthoDB" id="5329774at2"/>
<organism evidence="6 7">
    <name type="scientific">Nitratifractor salsuginis (strain DSM 16511 / JCM 12458 / E9I37-1)</name>
    <dbReference type="NCBI Taxonomy" id="749222"/>
    <lineage>
        <taxon>Bacteria</taxon>
        <taxon>Pseudomonadati</taxon>
        <taxon>Campylobacterota</taxon>
        <taxon>Epsilonproteobacteria</taxon>
        <taxon>Campylobacterales</taxon>
        <taxon>Sulfurovaceae</taxon>
        <taxon>Nitratifractor</taxon>
    </lineage>
</organism>
<feature type="transmembrane region" description="Helical" evidence="5">
    <location>
        <begin position="133"/>
        <end position="158"/>
    </location>
</feature>
<keyword evidence="7" id="KW-1185">Reference proteome</keyword>
<dbReference type="Proteomes" id="UP000008633">
    <property type="component" value="Chromosome"/>
</dbReference>
<comment type="subcellular location">
    <subcellularLocation>
        <location evidence="5">Cell membrane</location>
        <topology evidence="5">Multi-pass membrane protein</topology>
    </subcellularLocation>
    <subcellularLocation>
        <location evidence="1">Membrane</location>
        <topology evidence="1">Multi-pass membrane protein</topology>
    </subcellularLocation>
</comment>
<dbReference type="eggNOG" id="COG0730">
    <property type="taxonomic scope" value="Bacteria"/>
</dbReference>
<dbReference type="RefSeq" id="WP_013553701.1">
    <property type="nucleotide sequence ID" value="NC_014935.1"/>
</dbReference>
<evidence type="ECO:0000256" key="1">
    <source>
        <dbReference type="ARBA" id="ARBA00004141"/>
    </source>
</evidence>
<dbReference type="HOGENOM" id="CLU_045498_5_4_7"/>
<name>E6X1Z9_NITSE</name>
<dbReference type="InterPro" id="IPR002781">
    <property type="entry name" value="TM_pro_TauE-like"/>
</dbReference>
<evidence type="ECO:0000256" key="4">
    <source>
        <dbReference type="ARBA" id="ARBA00023136"/>
    </source>
</evidence>
<proteinExistence type="inferred from homology"/>
<dbReference type="Pfam" id="PF01925">
    <property type="entry name" value="TauE"/>
    <property type="match status" value="1"/>
</dbReference>
<dbReference type="PANTHER" id="PTHR43701">
    <property type="entry name" value="MEMBRANE TRANSPORTER PROTEIN MJ0441-RELATED"/>
    <property type="match status" value="1"/>
</dbReference>
<feature type="transmembrane region" description="Helical" evidence="5">
    <location>
        <begin position="96"/>
        <end position="113"/>
    </location>
</feature>